<feature type="domain" description="RING-type" evidence="6">
    <location>
        <begin position="125"/>
        <end position="165"/>
    </location>
</feature>
<feature type="compositionally biased region" description="Acidic residues" evidence="5">
    <location>
        <begin position="40"/>
        <end position="53"/>
    </location>
</feature>
<dbReference type="InterPro" id="IPR017907">
    <property type="entry name" value="Znf_RING_CS"/>
</dbReference>
<gene>
    <name evidence="7" type="ORF">SAY86_019290</name>
</gene>
<feature type="compositionally biased region" description="Basic residues" evidence="5">
    <location>
        <begin position="20"/>
        <end position="32"/>
    </location>
</feature>
<evidence type="ECO:0000256" key="1">
    <source>
        <dbReference type="ARBA" id="ARBA00022723"/>
    </source>
</evidence>
<dbReference type="InterPro" id="IPR001841">
    <property type="entry name" value="Znf_RING"/>
</dbReference>
<dbReference type="AlphaFoldDB" id="A0AAN7M021"/>
<dbReference type="CDD" id="cd16531">
    <property type="entry name" value="RING-HC_RING1-like"/>
    <property type="match status" value="1"/>
</dbReference>
<comment type="caution">
    <text evidence="7">The sequence shown here is derived from an EMBL/GenBank/DDBJ whole genome shotgun (WGS) entry which is preliminary data.</text>
</comment>
<keyword evidence="2 4" id="KW-0863">Zinc-finger</keyword>
<proteinExistence type="predicted"/>
<dbReference type="PROSITE" id="PS00518">
    <property type="entry name" value="ZF_RING_1"/>
    <property type="match status" value="1"/>
</dbReference>
<evidence type="ECO:0000256" key="5">
    <source>
        <dbReference type="SAM" id="MobiDB-lite"/>
    </source>
</evidence>
<dbReference type="PANTHER" id="PTHR46537">
    <property type="entry name" value="OS11G0578200 PROTEIN"/>
    <property type="match status" value="1"/>
</dbReference>
<evidence type="ECO:0000256" key="2">
    <source>
        <dbReference type="ARBA" id="ARBA00022771"/>
    </source>
</evidence>
<dbReference type="PANTHER" id="PTHR46537:SF1">
    <property type="entry name" value="E3 UBIQUITIN-PROTEIN LIGASE RING1B-RELATED"/>
    <property type="match status" value="1"/>
</dbReference>
<dbReference type="PROSITE" id="PS50089">
    <property type="entry name" value="ZF_RING_2"/>
    <property type="match status" value="1"/>
</dbReference>
<dbReference type="EMBL" id="JAXQNO010000011">
    <property type="protein sequence ID" value="KAK4787971.1"/>
    <property type="molecule type" value="Genomic_DNA"/>
</dbReference>
<keyword evidence="1" id="KW-0479">Metal-binding</keyword>
<dbReference type="SMART" id="SM00184">
    <property type="entry name" value="RING"/>
    <property type="match status" value="1"/>
</dbReference>
<reference evidence="7 8" key="1">
    <citation type="journal article" date="2023" name="Hortic Res">
        <title>Pangenome of water caltrop reveals structural variations and asymmetric subgenome divergence after allopolyploidization.</title>
        <authorList>
            <person name="Zhang X."/>
            <person name="Chen Y."/>
            <person name="Wang L."/>
            <person name="Yuan Y."/>
            <person name="Fang M."/>
            <person name="Shi L."/>
            <person name="Lu R."/>
            <person name="Comes H.P."/>
            <person name="Ma Y."/>
            <person name="Chen Y."/>
            <person name="Huang G."/>
            <person name="Zhou Y."/>
            <person name="Zheng Z."/>
            <person name="Qiu Y."/>
        </authorList>
    </citation>
    <scope>NUCLEOTIDE SEQUENCE [LARGE SCALE GENOMIC DNA]</scope>
    <source>
        <strain evidence="7">F231</strain>
    </source>
</reference>
<organism evidence="7 8">
    <name type="scientific">Trapa natans</name>
    <name type="common">Water chestnut</name>
    <dbReference type="NCBI Taxonomy" id="22666"/>
    <lineage>
        <taxon>Eukaryota</taxon>
        <taxon>Viridiplantae</taxon>
        <taxon>Streptophyta</taxon>
        <taxon>Embryophyta</taxon>
        <taxon>Tracheophyta</taxon>
        <taxon>Spermatophyta</taxon>
        <taxon>Magnoliopsida</taxon>
        <taxon>eudicotyledons</taxon>
        <taxon>Gunneridae</taxon>
        <taxon>Pentapetalae</taxon>
        <taxon>rosids</taxon>
        <taxon>malvids</taxon>
        <taxon>Myrtales</taxon>
        <taxon>Lythraceae</taxon>
        <taxon>Trapa</taxon>
    </lineage>
</organism>
<evidence type="ECO:0000259" key="6">
    <source>
        <dbReference type="PROSITE" id="PS50089"/>
    </source>
</evidence>
<dbReference type="Gene3D" id="3.30.40.10">
    <property type="entry name" value="Zinc/RING finger domain, C3HC4 (zinc finger)"/>
    <property type="match status" value="1"/>
</dbReference>
<evidence type="ECO:0000313" key="8">
    <source>
        <dbReference type="Proteomes" id="UP001346149"/>
    </source>
</evidence>
<accession>A0AAN7M021</accession>
<feature type="region of interest" description="Disordered" evidence="5">
    <location>
        <begin position="236"/>
        <end position="366"/>
    </location>
</feature>
<dbReference type="InterPro" id="IPR013083">
    <property type="entry name" value="Znf_RING/FYVE/PHD"/>
</dbReference>
<evidence type="ECO:0000256" key="4">
    <source>
        <dbReference type="PROSITE-ProRule" id="PRU00175"/>
    </source>
</evidence>
<feature type="compositionally biased region" description="Acidic residues" evidence="5">
    <location>
        <begin position="81"/>
        <end position="101"/>
    </location>
</feature>
<keyword evidence="8" id="KW-1185">Reference proteome</keyword>
<dbReference type="GO" id="GO:0008270">
    <property type="term" value="F:zinc ion binding"/>
    <property type="evidence" value="ECO:0007669"/>
    <property type="project" value="UniProtKB-KW"/>
</dbReference>
<name>A0AAN7M021_TRANT</name>
<dbReference type="InterPro" id="IPR044592">
    <property type="entry name" value="RING1A/B"/>
</dbReference>
<dbReference type="SUPFAM" id="SSF57850">
    <property type="entry name" value="RING/U-box"/>
    <property type="match status" value="1"/>
</dbReference>
<dbReference type="Pfam" id="PF13923">
    <property type="entry name" value="zf-C3HC4_2"/>
    <property type="match status" value="1"/>
</dbReference>
<dbReference type="Proteomes" id="UP001346149">
    <property type="component" value="Unassembled WGS sequence"/>
</dbReference>
<keyword evidence="3" id="KW-0862">Zinc</keyword>
<feature type="region of interest" description="Disordered" evidence="5">
    <location>
        <begin position="1"/>
        <end position="110"/>
    </location>
</feature>
<feature type="compositionally biased region" description="Basic residues" evidence="5">
    <location>
        <begin position="244"/>
        <end position="258"/>
    </location>
</feature>
<feature type="compositionally biased region" description="Basic and acidic residues" evidence="5">
    <location>
        <begin position="54"/>
        <end position="80"/>
    </location>
</feature>
<evidence type="ECO:0000256" key="3">
    <source>
        <dbReference type="ARBA" id="ARBA00022833"/>
    </source>
</evidence>
<sequence>MPVHKCSLTEESNADEGVSGRRRCHHLRHHGKQPVVDREESSEEDEEEEEEKEEKERVKLEEEDHRKKDIKGEEGVKGERDGEDDTDGEAEGEDEGQDSEDSQSSSEKSEFVYVDLSEIRKDVQCPICLGIIKKTRTVMDCLHRFCRECIDKSMRLGNNECPACRKHCASRRSLRDDPNFDSLIAALYPDIDKYEEEELACHEEEKTRNKEIQASIAQIFQRQIEALSKRRTVAKDTAAGAVSRPHHNLRTNSRRKRSSCAAELNAYEDKEEDGNNCGKDSSSADEQSTEVRQRKKRKRTGARALMPSTSADAGCIKNGNEAPRENRGISPGLVWNPEMLAWGRGGTRSNTRHGGANGGSKNSRNTRLSRLTEHLRSLEEIDEVDIHCMLVSLDKISTPDLKLPYFSSRSSLLVGHLREYVALQTALQASEIEMLILKNMSKPNLTQLNFKNEGLSSSLDVNISEELQLVEEKETLASIRAKYSFTDDHLILAYRQKKNLAIS</sequence>
<protein>
    <recommendedName>
        <fullName evidence="6">RING-type domain-containing protein</fullName>
    </recommendedName>
</protein>
<evidence type="ECO:0000313" key="7">
    <source>
        <dbReference type="EMBL" id="KAK4787971.1"/>
    </source>
</evidence>